<sequence length="133" mass="14119">VAGGVPLSIGFLGLVFGKLFCLSCKFFIRFVICVPCTSRIKRPWANPPPFCFLSLHSPPDPVATPGTMLQMVENAGNQASWCDRSGQDTDLLHHLPGPLGVQSLRSGAGQGLMGTCCSPTSISCLPHPPLVRS</sequence>
<reference evidence="2" key="1">
    <citation type="journal article" date="2023" name="Science">
        <title>Genome structures resolve the early diversification of teleost fishes.</title>
        <authorList>
            <person name="Parey E."/>
            <person name="Louis A."/>
            <person name="Montfort J."/>
            <person name="Bouchez O."/>
            <person name="Roques C."/>
            <person name="Iampietro C."/>
            <person name="Lluch J."/>
            <person name="Castinel A."/>
            <person name="Donnadieu C."/>
            <person name="Desvignes T."/>
            <person name="Floi Bucao C."/>
            <person name="Jouanno E."/>
            <person name="Wen M."/>
            <person name="Mejri S."/>
            <person name="Dirks R."/>
            <person name="Jansen H."/>
            <person name="Henkel C."/>
            <person name="Chen W.J."/>
            <person name="Zahm M."/>
            <person name="Cabau C."/>
            <person name="Klopp C."/>
            <person name="Thompson A.W."/>
            <person name="Robinson-Rechavi M."/>
            <person name="Braasch I."/>
            <person name="Lecointre G."/>
            <person name="Bobe J."/>
            <person name="Postlethwait J.H."/>
            <person name="Berthelot C."/>
            <person name="Roest Crollius H."/>
            <person name="Guiguen Y."/>
        </authorList>
    </citation>
    <scope>NUCLEOTIDE SEQUENCE</scope>
    <source>
        <strain evidence="2">NC1722</strain>
    </source>
</reference>
<comment type="caution">
    <text evidence="2">The sequence shown here is derived from an EMBL/GenBank/DDBJ whole genome shotgun (WGS) entry which is preliminary data.</text>
</comment>
<keyword evidence="1" id="KW-0812">Transmembrane</keyword>
<feature type="non-terminal residue" evidence="2">
    <location>
        <position position="1"/>
    </location>
</feature>
<evidence type="ECO:0000313" key="3">
    <source>
        <dbReference type="Proteomes" id="UP001221898"/>
    </source>
</evidence>
<feature type="transmembrane region" description="Helical" evidence="1">
    <location>
        <begin position="6"/>
        <end position="32"/>
    </location>
</feature>
<evidence type="ECO:0000313" key="2">
    <source>
        <dbReference type="EMBL" id="KAJ8403540.1"/>
    </source>
</evidence>
<keyword evidence="1" id="KW-1133">Transmembrane helix</keyword>
<gene>
    <name evidence="2" type="ORF">AAFF_G00353120</name>
</gene>
<dbReference type="EMBL" id="JAINUG010000058">
    <property type="protein sequence ID" value="KAJ8403540.1"/>
    <property type="molecule type" value="Genomic_DNA"/>
</dbReference>
<dbReference type="AlphaFoldDB" id="A0AAD7SJM3"/>
<organism evidence="2 3">
    <name type="scientific">Aldrovandia affinis</name>
    <dbReference type="NCBI Taxonomy" id="143900"/>
    <lineage>
        <taxon>Eukaryota</taxon>
        <taxon>Metazoa</taxon>
        <taxon>Chordata</taxon>
        <taxon>Craniata</taxon>
        <taxon>Vertebrata</taxon>
        <taxon>Euteleostomi</taxon>
        <taxon>Actinopterygii</taxon>
        <taxon>Neopterygii</taxon>
        <taxon>Teleostei</taxon>
        <taxon>Notacanthiformes</taxon>
        <taxon>Halosauridae</taxon>
        <taxon>Aldrovandia</taxon>
    </lineage>
</organism>
<keyword evidence="3" id="KW-1185">Reference proteome</keyword>
<keyword evidence="1" id="KW-0472">Membrane</keyword>
<dbReference type="Proteomes" id="UP001221898">
    <property type="component" value="Unassembled WGS sequence"/>
</dbReference>
<accession>A0AAD7SJM3</accession>
<protein>
    <submittedName>
        <fullName evidence="2">Uncharacterized protein</fullName>
    </submittedName>
</protein>
<proteinExistence type="predicted"/>
<evidence type="ECO:0000256" key="1">
    <source>
        <dbReference type="SAM" id="Phobius"/>
    </source>
</evidence>
<name>A0AAD7SJM3_9TELE</name>